<dbReference type="Gene3D" id="2.60.120.1440">
    <property type="match status" value="1"/>
</dbReference>
<keyword evidence="1" id="KW-0812">Transmembrane</keyword>
<dbReference type="Proteomes" id="UP000184212">
    <property type="component" value="Unassembled WGS sequence"/>
</dbReference>
<sequence>MRVQDYSHYALTDFLEDDFFIRWVIAPDTQANIFWEAFLMHYPEKKDVVSQASSIIGTYRRLETFTNESRKDAVWDKIRAEIQQHHVPVQKPARVIPLYMRAAAAIVLLAVFGGVFWLLKDHRNLVTTAHNEITKVILPDHSVVMLNGNSTLRYESDWAADEPREVWIDGEAFFKVKHINRDTLHIDPAHRFIVHSNNLDIEVLGTSFNVQQHEEKTNVTLITGKVKVQFTGAPSEHAPDVILLPGDFVEYGSQKLLARKKLSNPQRATSWMKQELLFTNPALKDIVKTLQEDYGYTVEVKEPALLDLRIEGEISVSSVEELLSTVSVTLGIRIEEDHKHITMSRR</sequence>
<dbReference type="InterPro" id="IPR032508">
    <property type="entry name" value="FecR_C"/>
</dbReference>
<protein>
    <submittedName>
        <fullName evidence="4">FecR family protein</fullName>
    </submittedName>
</protein>
<evidence type="ECO:0000259" key="2">
    <source>
        <dbReference type="Pfam" id="PF04773"/>
    </source>
</evidence>
<organism evidence="4 5">
    <name type="scientific">Chryseolinea serpens</name>
    <dbReference type="NCBI Taxonomy" id="947013"/>
    <lineage>
        <taxon>Bacteria</taxon>
        <taxon>Pseudomonadati</taxon>
        <taxon>Bacteroidota</taxon>
        <taxon>Cytophagia</taxon>
        <taxon>Cytophagales</taxon>
        <taxon>Fulvivirgaceae</taxon>
        <taxon>Chryseolinea</taxon>
    </lineage>
</organism>
<gene>
    <name evidence="4" type="ORF">SAMN04488109_5154</name>
</gene>
<feature type="domain" description="Protein FecR C-terminal" evidence="3">
    <location>
        <begin position="276"/>
        <end position="342"/>
    </location>
</feature>
<dbReference type="OrthoDB" id="1523489at2"/>
<dbReference type="Pfam" id="PF16344">
    <property type="entry name" value="FecR_C"/>
    <property type="match status" value="1"/>
</dbReference>
<feature type="transmembrane region" description="Helical" evidence="1">
    <location>
        <begin position="98"/>
        <end position="119"/>
    </location>
</feature>
<dbReference type="PANTHER" id="PTHR30273">
    <property type="entry name" value="PERIPLASMIC SIGNAL SENSOR AND SIGMA FACTOR ACTIVATOR FECR-RELATED"/>
    <property type="match status" value="1"/>
</dbReference>
<name>A0A1M5VJK4_9BACT</name>
<proteinExistence type="predicted"/>
<accession>A0A1M5VJK4</accession>
<keyword evidence="5" id="KW-1185">Reference proteome</keyword>
<dbReference type="PIRSF" id="PIRSF018266">
    <property type="entry name" value="FecR"/>
    <property type="match status" value="1"/>
</dbReference>
<keyword evidence="1" id="KW-1133">Transmembrane helix</keyword>
<dbReference type="InterPro" id="IPR006860">
    <property type="entry name" value="FecR"/>
</dbReference>
<dbReference type="Pfam" id="PF04773">
    <property type="entry name" value="FecR"/>
    <property type="match status" value="1"/>
</dbReference>
<dbReference type="AlphaFoldDB" id="A0A1M5VJK4"/>
<keyword evidence="1" id="KW-0472">Membrane</keyword>
<dbReference type="EMBL" id="FQWQ01000004">
    <property type="protein sequence ID" value="SHH75370.1"/>
    <property type="molecule type" value="Genomic_DNA"/>
</dbReference>
<dbReference type="PANTHER" id="PTHR30273:SF2">
    <property type="entry name" value="PROTEIN FECR"/>
    <property type="match status" value="1"/>
</dbReference>
<dbReference type="STRING" id="947013.SAMN04488109_5154"/>
<feature type="domain" description="FecR protein" evidence="2">
    <location>
        <begin position="126"/>
        <end position="227"/>
    </location>
</feature>
<evidence type="ECO:0000256" key="1">
    <source>
        <dbReference type="SAM" id="Phobius"/>
    </source>
</evidence>
<dbReference type="RefSeq" id="WP_073140268.1">
    <property type="nucleotide sequence ID" value="NZ_FQWQ01000004.1"/>
</dbReference>
<dbReference type="InterPro" id="IPR012373">
    <property type="entry name" value="Ferrdict_sens_TM"/>
</dbReference>
<evidence type="ECO:0000259" key="3">
    <source>
        <dbReference type="Pfam" id="PF16344"/>
    </source>
</evidence>
<dbReference type="GO" id="GO:0016989">
    <property type="term" value="F:sigma factor antagonist activity"/>
    <property type="evidence" value="ECO:0007669"/>
    <property type="project" value="TreeGrafter"/>
</dbReference>
<reference evidence="4 5" key="1">
    <citation type="submission" date="2016-11" db="EMBL/GenBank/DDBJ databases">
        <authorList>
            <person name="Jaros S."/>
            <person name="Januszkiewicz K."/>
            <person name="Wedrychowicz H."/>
        </authorList>
    </citation>
    <scope>NUCLEOTIDE SEQUENCE [LARGE SCALE GENOMIC DNA]</scope>
    <source>
        <strain evidence="4 5">DSM 24574</strain>
    </source>
</reference>
<evidence type="ECO:0000313" key="5">
    <source>
        <dbReference type="Proteomes" id="UP000184212"/>
    </source>
</evidence>
<evidence type="ECO:0000313" key="4">
    <source>
        <dbReference type="EMBL" id="SHH75370.1"/>
    </source>
</evidence>
<dbReference type="Gene3D" id="3.55.50.30">
    <property type="match status" value="1"/>
</dbReference>